<dbReference type="Proteomes" id="UP000095645">
    <property type="component" value="Unassembled WGS sequence"/>
</dbReference>
<gene>
    <name evidence="1" type="ORF">ERS852476_01229</name>
</gene>
<evidence type="ECO:0000313" key="1">
    <source>
        <dbReference type="EMBL" id="CUN84368.1"/>
    </source>
</evidence>
<name>A0A174AA96_9FIRM</name>
<dbReference type="AlphaFoldDB" id="A0A174AA96"/>
<reference evidence="1 2" key="1">
    <citation type="submission" date="2015-09" db="EMBL/GenBank/DDBJ databases">
        <authorList>
            <consortium name="Pathogen Informatics"/>
        </authorList>
    </citation>
    <scope>NUCLEOTIDE SEQUENCE [LARGE SCALE GENOMIC DNA]</scope>
    <source>
        <strain evidence="1 2">2789STDY5834861</strain>
    </source>
</reference>
<organism evidence="1 2">
    <name type="scientific">Blautia obeum</name>
    <dbReference type="NCBI Taxonomy" id="40520"/>
    <lineage>
        <taxon>Bacteria</taxon>
        <taxon>Bacillati</taxon>
        <taxon>Bacillota</taxon>
        <taxon>Clostridia</taxon>
        <taxon>Lachnospirales</taxon>
        <taxon>Lachnospiraceae</taxon>
        <taxon>Blautia</taxon>
    </lineage>
</organism>
<proteinExistence type="predicted"/>
<accession>A0A174AA96</accession>
<dbReference type="EMBL" id="CYZP01000008">
    <property type="protein sequence ID" value="CUN84368.1"/>
    <property type="molecule type" value="Genomic_DNA"/>
</dbReference>
<sequence length="66" mass="7754">MQTEDRQVTKKELSVNKQNADGTYTYKNNCKVYAKVSSTVYLYSKPNTRTVWNSVDLKQRQLFDLD</sequence>
<protein>
    <submittedName>
        <fullName evidence="1">Uncharacterized protein</fullName>
    </submittedName>
</protein>
<evidence type="ECO:0000313" key="2">
    <source>
        <dbReference type="Proteomes" id="UP000095645"/>
    </source>
</evidence>